<dbReference type="Pfam" id="PF01381">
    <property type="entry name" value="HTH_3"/>
    <property type="match status" value="1"/>
</dbReference>
<dbReference type="AlphaFoldDB" id="A0A502E1Q0"/>
<proteinExistence type="predicted"/>
<dbReference type="Pfam" id="PF07883">
    <property type="entry name" value="Cupin_2"/>
    <property type="match status" value="1"/>
</dbReference>
<dbReference type="CDD" id="cd00093">
    <property type="entry name" value="HTH_XRE"/>
    <property type="match status" value="1"/>
</dbReference>
<dbReference type="PROSITE" id="PS50943">
    <property type="entry name" value="HTH_CROC1"/>
    <property type="match status" value="1"/>
</dbReference>
<dbReference type="InterPro" id="IPR011051">
    <property type="entry name" value="RmlC_Cupin_sf"/>
</dbReference>
<organism evidence="4 5">
    <name type="scientific">Variovorax guangxiensis</name>
    <dbReference type="NCBI Taxonomy" id="1775474"/>
    <lineage>
        <taxon>Bacteria</taxon>
        <taxon>Pseudomonadati</taxon>
        <taxon>Pseudomonadota</taxon>
        <taxon>Betaproteobacteria</taxon>
        <taxon>Burkholderiales</taxon>
        <taxon>Comamonadaceae</taxon>
        <taxon>Variovorax</taxon>
    </lineage>
</organism>
<dbReference type="InterPro" id="IPR001387">
    <property type="entry name" value="Cro/C1-type_HTH"/>
</dbReference>
<dbReference type="GO" id="GO:0003700">
    <property type="term" value="F:DNA-binding transcription factor activity"/>
    <property type="evidence" value="ECO:0007669"/>
    <property type="project" value="TreeGrafter"/>
</dbReference>
<dbReference type="Gene3D" id="2.60.120.10">
    <property type="entry name" value="Jelly Rolls"/>
    <property type="match status" value="1"/>
</dbReference>
<name>A0A502E1Q0_9BURK</name>
<dbReference type="PANTHER" id="PTHR46797">
    <property type="entry name" value="HTH-TYPE TRANSCRIPTIONAL REGULATOR"/>
    <property type="match status" value="1"/>
</dbReference>
<accession>A0A502E1Q0</accession>
<gene>
    <name evidence="4" type="ORF">EAH82_02840</name>
</gene>
<dbReference type="SUPFAM" id="SSF51182">
    <property type="entry name" value="RmlC-like cupins"/>
    <property type="match status" value="1"/>
</dbReference>
<dbReference type="CDD" id="cd02209">
    <property type="entry name" value="cupin_XRE_C"/>
    <property type="match status" value="1"/>
</dbReference>
<dbReference type="SUPFAM" id="SSF47413">
    <property type="entry name" value="lambda repressor-like DNA-binding domains"/>
    <property type="match status" value="1"/>
</dbReference>
<evidence type="ECO:0000259" key="3">
    <source>
        <dbReference type="PROSITE" id="PS50943"/>
    </source>
</evidence>
<dbReference type="InterPro" id="IPR050807">
    <property type="entry name" value="TransReg_Diox_bact_type"/>
</dbReference>
<dbReference type="SMART" id="SM00530">
    <property type="entry name" value="HTH_XRE"/>
    <property type="match status" value="1"/>
</dbReference>
<dbReference type="RefSeq" id="WP_140838383.1">
    <property type="nucleotide sequence ID" value="NZ_RCZI01000001.1"/>
</dbReference>
<evidence type="ECO:0000313" key="4">
    <source>
        <dbReference type="EMBL" id="TPG30441.1"/>
    </source>
</evidence>
<feature type="domain" description="HTH cro/C1-type" evidence="3">
    <location>
        <begin position="25"/>
        <end position="79"/>
    </location>
</feature>
<evidence type="ECO:0000256" key="1">
    <source>
        <dbReference type="ARBA" id="ARBA00023125"/>
    </source>
</evidence>
<dbReference type="GO" id="GO:0003677">
    <property type="term" value="F:DNA binding"/>
    <property type="evidence" value="ECO:0007669"/>
    <property type="project" value="UniProtKB-KW"/>
</dbReference>
<dbReference type="InterPro" id="IPR010982">
    <property type="entry name" value="Lambda_DNA-bd_dom_sf"/>
</dbReference>
<comment type="caution">
    <text evidence="4">The sequence shown here is derived from an EMBL/GenBank/DDBJ whole genome shotgun (WGS) entry which is preliminary data.</text>
</comment>
<dbReference type="OrthoDB" id="9805356at2"/>
<dbReference type="GO" id="GO:0005829">
    <property type="term" value="C:cytosol"/>
    <property type="evidence" value="ECO:0007669"/>
    <property type="project" value="TreeGrafter"/>
</dbReference>
<dbReference type="Proteomes" id="UP000319212">
    <property type="component" value="Unassembled WGS sequence"/>
</dbReference>
<sequence>MKTPPAVPAQHEPHTLDRETFGKRLRSARKQFGWTLVQLAERSGVSITTISRAERGQLALGYENFAALGHALQMDMGSMFSEAGRKARPFAGPVVTRDGEGVAYRGVSVSYEFLATESVGKQMTPALGKVHARSIHPEDFVRHAGEEFILVLAGAIEVHFDTGEVVRLKRGDSLYFDSRIGHAYMSVSRELARVIGITSESGNHSHSAHAGGQVAAPAPVAKAPRRAVARKA</sequence>
<dbReference type="InterPro" id="IPR013096">
    <property type="entry name" value="Cupin_2"/>
</dbReference>
<dbReference type="InterPro" id="IPR014710">
    <property type="entry name" value="RmlC-like_jellyroll"/>
</dbReference>
<protein>
    <submittedName>
        <fullName evidence="4">XRE family transcriptional regulator</fullName>
    </submittedName>
</protein>
<evidence type="ECO:0000313" key="5">
    <source>
        <dbReference type="Proteomes" id="UP000319212"/>
    </source>
</evidence>
<keyword evidence="1" id="KW-0238">DNA-binding</keyword>
<evidence type="ECO:0000256" key="2">
    <source>
        <dbReference type="SAM" id="MobiDB-lite"/>
    </source>
</evidence>
<reference evidence="4 5" key="1">
    <citation type="journal article" date="2019" name="Environ. Microbiol.">
        <title>Species interactions and distinct microbial communities in high Arctic permafrost affected cryosols are associated with the CH4 and CO2 gas fluxes.</title>
        <authorList>
            <person name="Altshuler I."/>
            <person name="Hamel J."/>
            <person name="Turney S."/>
            <person name="Magnuson E."/>
            <person name="Levesque R."/>
            <person name="Greer C."/>
            <person name="Whyte L.G."/>
        </authorList>
    </citation>
    <scope>NUCLEOTIDE SEQUENCE [LARGE SCALE GENOMIC DNA]</scope>
    <source>
        <strain evidence="4 5">S06.C</strain>
    </source>
</reference>
<feature type="region of interest" description="Disordered" evidence="2">
    <location>
        <begin position="202"/>
        <end position="232"/>
    </location>
</feature>
<dbReference type="PANTHER" id="PTHR46797:SF20">
    <property type="entry name" value="BLR4304 PROTEIN"/>
    <property type="match status" value="1"/>
</dbReference>
<dbReference type="EMBL" id="RCZI01000001">
    <property type="protein sequence ID" value="TPG30441.1"/>
    <property type="molecule type" value="Genomic_DNA"/>
</dbReference>
<feature type="compositionally biased region" description="Basic residues" evidence="2">
    <location>
        <begin position="223"/>
        <end position="232"/>
    </location>
</feature>
<dbReference type="Gene3D" id="1.10.260.40">
    <property type="entry name" value="lambda repressor-like DNA-binding domains"/>
    <property type="match status" value="1"/>
</dbReference>